<keyword evidence="3" id="KW-1185">Reference proteome</keyword>
<accession>A0A6A5S6P3</accession>
<dbReference type="Pfam" id="PF00561">
    <property type="entry name" value="Abhydrolase_1"/>
    <property type="match status" value="1"/>
</dbReference>
<dbReference type="AlphaFoldDB" id="A0A6A5S6P3"/>
<dbReference type="Gene3D" id="3.40.50.1820">
    <property type="entry name" value="alpha/beta hydrolase"/>
    <property type="match status" value="1"/>
</dbReference>
<keyword evidence="2" id="KW-0378">Hydrolase</keyword>
<proteinExistence type="predicted"/>
<dbReference type="Proteomes" id="UP000800038">
    <property type="component" value="Unassembled WGS sequence"/>
</dbReference>
<evidence type="ECO:0000259" key="1">
    <source>
        <dbReference type="Pfam" id="PF00561"/>
    </source>
</evidence>
<dbReference type="PANTHER" id="PTHR45763:SF46">
    <property type="entry name" value="AB HYDROLASE-1 DOMAIN-CONTAINING PROTEIN"/>
    <property type="match status" value="1"/>
</dbReference>
<evidence type="ECO:0000313" key="3">
    <source>
        <dbReference type="Proteomes" id="UP000800038"/>
    </source>
</evidence>
<name>A0A6A5S6P3_9PLEO</name>
<sequence>MFLFSTLKAWIFGATNEPKDLAKYAPDQPCRFLLDDSTSATLTLPDGRKLGYAQYGSPTGKAVLYNHGFPGSRIEASQHHSLCIILGLRLIAIDRPGYGKSSPHPGAKLLDWPKDLEHLAERLELNSYAVMGVSGGGPSALACAYAMPPQKLKCVSMVCAVGPPDIGMRGADIPHQIGWPYGIPRIPYWFGRWFWRTQAIGRLDLPEEQRVKLLIEEGKKAPESDRDIYEDVDFLRLVIRGTAQAFAQGYDYVWDDGVVSCSNFGFKVEDIRKDLPVQLWYGKKDYFVPMNHGVQIAARLGGKAQLRLEDEAHAGILMHWKREIFEAIAKSM</sequence>
<dbReference type="InterPro" id="IPR029058">
    <property type="entry name" value="AB_hydrolase_fold"/>
</dbReference>
<feature type="domain" description="AB hydrolase-1" evidence="1">
    <location>
        <begin position="62"/>
        <end position="316"/>
    </location>
</feature>
<dbReference type="EMBL" id="ML976254">
    <property type="protein sequence ID" value="KAF1935583.1"/>
    <property type="molecule type" value="Genomic_DNA"/>
</dbReference>
<dbReference type="GO" id="GO:0016787">
    <property type="term" value="F:hydrolase activity"/>
    <property type="evidence" value="ECO:0007669"/>
    <property type="project" value="UniProtKB-KW"/>
</dbReference>
<evidence type="ECO:0000313" key="2">
    <source>
        <dbReference type="EMBL" id="KAF1935583.1"/>
    </source>
</evidence>
<dbReference type="PANTHER" id="PTHR45763">
    <property type="entry name" value="HYDROLASE, ALPHA/BETA FOLD FAMILY PROTEIN, EXPRESSED-RELATED"/>
    <property type="match status" value="1"/>
</dbReference>
<dbReference type="OrthoDB" id="294702at2759"/>
<gene>
    <name evidence="2" type="ORF">EJ02DRAFT_460255</name>
</gene>
<dbReference type="InterPro" id="IPR000073">
    <property type="entry name" value="AB_hydrolase_1"/>
</dbReference>
<protein>
    <submittedName>
        <fullName evidence="2">Alpha/beta-hydrolase</fullName>
    </submittedName>
</protein>
<organism evidence="2 3">
    <name type="scientific">Clathrospora elynae</name>
    <dbReference type="NCBI Taxonomy" id="706981"/>
    <lineage>
        <taxon>Eukaryota</taxon>
        <taxon>Fungi</taxon>
        <taxon>Dikarya</taxon>
        <taxon>Ascomycota</taxon>
        <taxon>Pezizomycotina</taxon>
        <taxon>Dothideomycetes</taxon>
        <taxon>Pleosporomycetidae</taxon>
        <taxon>Pleosporales</taxon>
        <taxon>Diademaceae</taxon>
        <taxon>Clathrospora</taxon>
    </lineage>
</organism>
<dbReference type="SUPFAM" id="SSF53474">
    <property type="entry name" value="alpha/beta-Hydrolases"/>
    <property type="match status" value="1"/>
</dbReference>
<reference evidence="2" key="1">
    <citation type="journal article" date="2020" name="Stud. Mycol.">
        <title>101 Dothideomycetes genomes: a test case for predicting lifestyles and emergence of pathogens.</title>
        <authorList>
            <person name="Haridas S."/>
            <person name="Albert R."/>
            <person name="Binder M."/>
            <person name="Bloem J."/>
            <person name="Labutti K."/>
            <person name="Salamov A."/>
            <person name="Andreopoulos B."/>
            <person name="Baker S."/>
            <person name="Barry K."/>
            <person name="Bills G."/>
            <person name="Bluhm B."/>
            <person name="Cannon C."/>
            <person name="Castanera R."/>
            <person name="Culley D."/>
            <person name="Daum C."/>
            <person name="Ezra D."/>
            <person name="Gonzalez J."/>
            <person name="Henrissat B."/>
            <person name="Kuo A."/>
            <person name="Liang C."/>
            <person name="Lipzen A."/>
            <person name="Lutzoni F."/>
            <person name="Magnuson J."/>
            <person name="Mondo S."/>
            <person name="Nolan M."/>
            <person name="Ohm R."/>
            <person name="Pangilinan J."/>
            <person name="Park H.-J."/>
            <person name="Ramirez L."/>
            <person name="Alfaro M."/>
            <person name="Sun H."/>
            <person name="Tritt A."/>
            <person name="Yoshinaga Y."/>
            <person name="Zwiers L.-H."/>
            <person name="Turgeon B."/>
            <person name="Goodwin S."/>
            <person name="Spatafora J."/>
            <person name="Crous P."/>
            <person name="Grigoriev I."/>
        </authorList>
    </citation>
    <scope>NUCLEOTIDE SEQUENCE</scope>
    <source>
        <strain evidence="2">CBS 161.51</strain>
    </source>
</reference>